<reference evidence="1" key="1">
    <citation type="submission" date="2016-04" db="EMBL/GenBank/DDBJ databases">
        <authorList>
            <person name="Evans L.H."/>
            <person name="Alamgir A."/>
            <person name="Owens N."/>
            <person name="Weber N.D."/>
            <person name="Virtaneva K."/>
            <person name="Barbian K."/>
            <person name="Babar A."/>
            <person name="Rosenke K."/>
        </authorList>
    </citation>
    <scope>NUCLEOTIDE SEQUENCE</scope>
    <source>
        <strain evidence="1">Nono1</strain>
    </source>
</reference>
<dbReference type="EMBL" id="LT559118">
    <property type="protein sequence ID" value="SBO90576.1"/>
    <property type="molecule type" value="Genomic_DNA"/>
</dbReference>
<accession>A0A1M4DVI3</accession>
<organism evidence="1">
    <name type="scientific">Nonomuraea gerenzanensis</name>
    <dbReference type="NCBI Taxonomy" id="93944"/>
    <lineage>
        <taxon>Bacteria</taxon>
        <taxon>Bacillati</taxon>
        <taxon>Actinomycetota</taxon>
        <taxon>Actinomycetes</taxon>
        <taxon>Streptosporangiales</taxon>
        <taxon>Streptosporangiaceae</taxon>
        <taxon>Nonomuraea</taxon>
    </lineage>
</organism>
<sequence>MAGLCEPHALCARAATVMASATRRHEMTYNYGGNLDYDAEMHHYLTNSNFWN</sequence>
<protein>
    <submittedName>
        <fullName evidence="1">Uncharacterized protein</fullName>
    </submittedName>
</protein>
<gene>
    <name evidence="1" type="ORF">BN4615_P90</name>
</gene>
<name>A0A1M4DVI3_9ACTN</name>
<evidence type="ECO:0000313" key="1">
    <source>
        <dbReference type="EMBL" id="SBO90576.1"/>
    </source>
</evidence>
<dbReference type="AlphaFoldDB" id="A0A1M4DVI3"/>
<proteinExistence type="predicted"/>